<evidence type="ECO:0000313" key="1">
    <source>
        <dbReference type="EMBL" id="MBW0552585.1"/>
    </source>
</evidence>
<dbReference type="EMBL" id="AVOT02058775">
    <property type="protein sequence ID" value="MBW0552585.1"/>
    <property type="molecule type" value="Genomic_DNA"/>
</dbReference>
<organism evidence="1 2">
    <name type="scientific">Austropuccinia psidii MF-1</name>
    <dbReference type="NCBI Taxonomy" id="1389203"/>
    <lineage>
        <taxon>Eukaryota</taxon>
        <taxon>Fungi</taxon>
        <taxon>Dikarya</taxon>
        <taxon>Basidiomycota</taxon>
        <taxon>Pucciniomycotina</taxon>
        <taxon>Pucciniomycetes</taxon>
        <taxon>Pucciniales</taxon>
        <taxon>Sphaerophragmiaceae</taxon>
        <taxon>Austropuccinia</taxon>
    </lineage>
</organism>
<accession>A0A9Q3IYB0</accession>
<reference evidence="1" key="1">
    <citation type="submission" date="2021-03" db="EMBL/GenBank/DDBJ databases">
        <title>Draft genome sequence of rust myrtle Austropuccinia psidii MF-1, a brazilian biotype.</title>
        <authorList>
            <person name="Quecine M.C."/>
            <person name="Pachon D.M.R."/>
            <person name="Bonatelli M.L."/>
            <person name="Correr F.H."/>
            <person name="Franceschini L.M."/>
            <person name="Leite T.F."/>
            <person name="Margarido G.R.A."/>
            <person name="Almeida C.A."/>
            <person name="Ferrarezi J.A."/>
            <person name="Labate C.A."/>
        </authorList>
    </citation>
    <scope>NUCLEOTIDE SEQUENCE</scope>
    <source>
        <strain evidence="1">MF-1</strain>
    </source>
</reference>
<sequence length="219" mass="25305">MEDWGEWQPPCISTGIEPSNINFGLRQTKQRMEREERNKSQSLNIPEKLPVQSKEVIKKKVSFPGGYIEEEDTEEGERVIIPSKYKEAKEPNIIKEPESKPVQQPILEVIKEKTPVKKQESEKLFSKLTHKDSAPRKLLIKEEDGESIIEKVMKKFLDQKIHLTLEGILTISPSFTDQLKFLSEKGKKYLMSMKSINNQEQLVTPEEVIIDKKCTMLVP</sequence>
<evidence type="ECO:0000313" key="2">
    <source>
        <dbReference type="Proteomes" id="UP000765509"/>
    </source>
</evidence>
<gene>
    <name evidence="1" type="ORF">O181_092300</name>
</gene>
<keyword evidence="2" id="KW-1185">Reference proteome</keyword>
<dbReference type="AlphaFoldDB" id="A0A9Q3IYB0"/>
<comment type="caution">
    <text evidence="1">The sequence shown here is derived from an EMBL/GenBank/DDBJ whole genome shotgun (WGS) entry which is preliminary data.</text>
</comment>
<dbReference type="Proteomes" id="UP000765509">
    <property type="component" value="Unassembled WGS sequence"/>
</dbReference>
<protein>
    <submittedName>
        <fullName evidence="1">Uncharacterized protein</fullName>
    </submittedName>
</protein>
<name>A0A9Q3IYB0_9BASI</name>
<dbReference type="OrthoDB" id="2506366at2759"/>
<proteinExistence type="predicted"/>